<dbReference type="InterPro" id="IPR002156">
    <property type="entry name" value="RNaseH_domain"/>
</dbReference>
<dbReference type="InterPro" id="IPR036397">
    <property type="entry name" value="RNaseH_sf"/>
</dbReference>
<organism evidence="3 4">
    <name type="scientific">Cephalotus follicularis</name>
    <name type="common">Albany pitcher plant</name>
    <dbReference type="NCBI Taxonomy" id="3775"/>
    <lineage>
        <taxon>Eukaryota</taxon>
        <taxon>Viridiplantae</taxon>
        <taxon>Streptophyta</taxon>
        <taxon>Embryophyta</taxon>
        <taxon>Tracheophyta</taxon>
        <taxon>Spermatophyta</taxon>
        <taxon>Magnoliopsida</taxon>
        <taxon>eudicotyledons</taxon>
        <taxon>Gunneridae</taxon>
        <taxon>Pentapetalae</taxon>
        <taxon>rosids</taxon>
        <taxon>fabids</taxon>
        <taxon>Oxalidales</taxon>
        <taxon>Cephalotaceae</taxon>
        <taxon>Cephalotus</taxon>
    </lineage>
</organism>
<keyword evidence="4" id="KW-1185">Reference proteome</keyword>
<dbReference type="Pfam" id="PF17921">
    <property type="entry name" value="Integrase_H2C2"/>
    <property type="match status" value="1"/>
</dbReference>
<dbReference type="OrthoDB" id="101614at2759"/>
<dbReference type="EMBL" id="BDDD01000305">
    <property type="protein sequence ID" value="GAV63434.1"/>
    <property type="molecule type" value="Genomic_DNA"/>
</dbReference>
<evidence type="ECO:0000313" key="4">
    <source>
        <dbReference type="Proteomes" id="UP000187406"/>
    </source>
</evidence>
<evidence type="ECO:0000259" key="1">
    <source>
        <dbReference type="Pfam" id="PF13456"/>
    </source>
</evidence>
<dbReference type="PANTHER" id="PTHR48475:SF2">
    <property type="entry name" value="RIBONUCLEASE H"/>
    <property type="match status" value="1"/>
</dbReference>
<dbReference type="Pfam" id="PF13456">
    <property type="entry name" value="RVT_3"/>
    <property type="match status" value="1"/>
</dbReference>
<dbReference type="PANTHER" id="PTHR48475">
    <property type="entry name" value="RIBONUCLEASE H"/>
    <property type="match status" value="1"/>
</dbReference>
<dbReference type="GO" id="GO:0004523">
    <property type="term" value="F:RNA-DNA hybrid ribonuclease activity"/>
    <property type="evidence" value="ECO:0007669"/>
    <property type="project" value="InterPro"/>
</dbReference>
<dbReference type="GO" id="GO:0003676">
    <property type="term" value="F:nucleic acid binding"/>
    <property type="evidence" value="ECO:0007669"/>
    <property type="project" value="InterPro"/>
</dbReference>
<accession>A0A1Q3B6E8</accession>
<dbReference type="Gene3D" id="3.30.420.10">
    <property type="entry name" value="Ribonuclease H-like superfamily/Ribonuclease H"/>
    <property type="match status" value="1"/>
</dbReference>
<feature type="domain" description="RNase H type-1" evidence="1">
    <location>
        <begin position="1"/>
        <end position="80"/>
    </location>
</feature>
<dbReference type="Gene3D" id="1.10.340.70">
    <property type="match status" value="1"/>
</dbReference>
<evidence type="ECO:0000313" key="3">
    <source>
        <dbReference type="EMBL" id="GAV63434.1"/>
    </source>
</evidence>
<dbReference type="AlphaFoldDB" id="A0A1Q3B6E8"/>
<name>A0A1Q3B6E8_CEPFO</name>
<protein>
    <submittedName>
        <fullName evidence="3">RVT_3 domain-containing protein</fullName>
    </submittedName>
</protein>
<gene>
    <name evidence="3" type="ORF">CFOL_v3_06952</name>
</gene>
<reference evidence="4" key="1">
    <citation type="submission" date="2016-04" db="EMBL/GenBank/DDBJ databases">
        <title>Cephalotus genome sequencing.</title>
        <authorList>
            <person name="Fukushima K."/>
            <person name="Hasebe M."/>
            <person name="Fang X."/>
        </authorList>
    </citation>
    <scope>NUCLEOTIDE SEQUENCE [LARGE SCALE GENOMIC DNA]</scope>
    <source>
        <strain evidence="4">cv. St1</strain>
    </source>
</reference>
<dbReference type="InParanoid" id="A0A1Q3B6E8"/>
<dbReference type="SUPFAM" id="SSF53098">
    <property type="entry name" value="Ribonuclease H-like"/>
    <property type="match status" value="1"/>
</dbReference>
<sequence length="274" mass="31956">YQAVIKGLALAMHLEVQKIRVFSDSQLVINQINGEYEARGEEMIKYLSNVRSLTSKFQYYHFLRIPKTDNSGANILSKMATVKEIPRMRNVFREDMQNPTITENNNMMDIDVEASWMDPIISWLRDGLLPSDKMEARRITYRSNRFYLKDRIPYQKSDALPLLRCLRPTEVEYALKEVHEGICSNHFRGRSLSYNIVRQGYYWPTMHQDALDFMRKCDKCQRFARVSHQPNQPLTSIIACGVLLIGGLIFWDPYLKLQDEGSFYLLLLITSPNG</sequence>
<proteinExistence type="predicted"/>
<dbReference type="Proteomes" id="UP000187406">
    <property type="component" value="Unassembled WGS sequence"/>
</dbReference>
<feature type="non-terminal residue" evidence="3">
    <location>
        <position position="1"/>
    </location>
</feature>
<comment type="caution">
    <text evidence="3">The sequence shown here is derived from an EMBL/GenBank/DDBJ whole genome shotgun (WGS) entry which is preliminary data.</text>
</comment>
<evidence type="ECO:0000259" key="2">
    <source>
        <dbReference type="Pfam" id="PF17921"/>
    </source>
</evidence>
<dbReference type="InterPro" id="IPR041588">
    <property type="entry name" value="Integrase_H2C2"/>
</dbReference>
<feature type="domain" description="Integrase zinc-binding" evidence="2">
    <location>
        <begin position="171"/>
        <end position="223"/>
    </location>
</feature>
<dbReference type="InterPro" id="IPR012337">
    <property type="entry name" value="RNaseH-like_sf"/>
</dbReference>